<accession>A0ABD3WSL3</accession>
<dbReference type="Pfam" id="PF15886">
    <property type="entry name" value="CBM39"/>
    <property type="match status" value="1"/>
</dbReference>
<sequence length="481" mass="53401">MVNGETVVVCLLHPRGIEFKLADEPGIDAVGFHYNINENLQGTSGSQNNYDVHQKSVDGLWHHINRNIDVNPGDRVNYYLYISKNGFAHVVTGQHWTATVGCSSDNASGSSGSGSSSSGTSSFSSSQTFQEPTHVRAASGPGSLQPAPSSSGGLRLVFQDDFSNGLDLSKWKHEVSAFGGGNWEFQIYSPDRKNSFVRDGILHLKPTPTADTFGESFLHSGFLDVAEQWGICTKAEFFGCYRNSADAIIPPIMSAKLITQSHFAIKYGRVEVVAKMPVGDWIWPAIWLMPSDDHYGGWPRSGEIDIVETRCNRNYSDIGIKRMMSSLHWGTRWDQDRWQLTTAHRDLTEGSTWGDDFHTYTMDWDSTHIIISVDGQPVLTASTPSEGYYKKGGFNTGNIWATGGKDAPFDEHFYFQMNVAVGGTNGFFPDNIQNGGYQKPWTNTDAKASEHFWAAKNLWYPTWNGDGCAMKVKSVKIWQKE</sequence>
<name>A0ABD3WSL3_SINWO</name>
<dbReference type="Pfam" id="PF00722">
    <property type="entry name" value="Glyco_hydro_16"/>
    <property type="match status" value="1"/>
</dbReference>
<keyword evidence="9" id="KW-1185">Reference proteome</keyword>
<dbReference type="EMBL" id="JBJQND010000005">
    <property type="protein sequence ID" value="KAL3876949.1"/>
    <property type="molecule type" value="Genomic_DNA"/>
</dbReference>
<dbReference type="GO" id="GO:0045087">
    <property type="term" value="P:innate immune response"/>
    <property type="evidence" value="ECO:0007669"/>
    <property type="project" value="UniProtKB-KW"/>
</dbReference>
<gene>
    <name evidence="8" type="ORF">ACJMK2_034727</name>
</gene>
<dbReference type="Gene3D" id="2.60.120.200">
    <property type="match status" value="1"/>
</dbReference>
<evidence type="ECO:0000256" key="3">
    <source>
        <dbReference type="ARBA" id="ARBA00022588"/>
    </source>
</evidence>
<feature type="compositionally biased region" description="Low complexity" evidence="5">
    <location>
        <begin position="105"/>
        <end position="126"/>
    </location>
</feature>
<dbReference type="PANTHER" id="PTHR10963">
    <property type="entry name" value="GLYCOSYL HYDROLASE-RELATED"/>
    <property type="match status" value="1"/>
</dbReference>
<dbReference type="InterPro" id="IPR031756">
    <property type="entry name" value="BGBP_N"/>
</dbReference>
<evidence type="ECO:0000259" key="6">
    <source>
        <dbReference type="PROSITE" id="PS51762"/>
    </source>
</evidence>
<dbReference type="Proteomes" id="UP001634394">
    <property type="component" value="Unassembled WGS sequence"/>
</dbReference>
<reference evidence="8 9" key="1">
    <citation type="submission" date="2024-11" db="EMBL/GenBank/DDBJ databases">
        <title>Chromosome-level genome assembly of the freshwater bivalve Anodonta woodiana.</title>
        <authorList>
            <person name="Chen X."/>
        </authorList>
    </citation>
    <scope>NUCLEOTIDE SEQUENCE [LARGE SCALE GENOMIC DNA]</scope>
    <source>
        <strain evidence="8">MN2024</strain>
        <tissue evidence="8">Gills</tissue>
    </source>
</reference>
<evidence type="ECO:0000313" key="8">
    <source>
        <dbReference type="EMBL" id="KAL3876949.1"/>
    </source>
</evidence>
<protein>
    <submittedName>
        <fullName evidence="8">Uncharacterized protein</fullName>
    </submittedName>
</protein>
<organism evidence="8 9">
    <name type="scientific">Sinanodonta woodiana</name>
    <name type="common">Chinese pond mussel</name>
    <name type="synonym">Anodonta woodiana</name>
    <dbReference type="NCBI Taxonomy" id="1069815"/>
    <lineage>
        <taxon>Eukaryota</taxon>
        <taxon>Metazoa</taxon>
        <taxon>Spiralia</taxon>
        <taxon>Lophotrochozoa</taxon>
        <taxon>Mollusca</taxon>
        <taxon>Bivalvia</taxon>
        <taxon>Autobranchia</taxon>
        <taxon>Heteroconchia</taxon>
        <taxon>Palaeoheterodonta</taxon>
        <taxon>Unionida</taxon>
        <taxon>Unionoidea</taxon>
        <taxon>Unionidae</taxon>
        <taxon>Unioninae</taxon>
        <taxon>Sinanodonta</taxon>
    </lineage>
</organism>
<evidence type="ECO:0000256" key="2">
    <source>
        <dbReference type="ARBA" id="ARBA00008781"/>
    </source>
</evidence>
<comment type="caution">
    <text evidence="8">The sequence shown here is derived from an EMBL/GenBank/DDBJ whole genome shotgun (WGS) entry which is preliminary data.</text>
</comment>
<dbReference type="InterPro" id="IPR043030">
    <property type="entry name" value="BGBP_N_sf"/>
</dbReference>
<dbReference type="AlphaFoldDB" id="A0ABD3WSL3"/>
<evidence type="ECO:0000256" key="4">
    <source>
        <dbReference type="ARBA" id="ARBA00022859"/>
    </source>
</evidence>
<evidence type="ECO:0000256" key="5">
    <source>
        <dbReference type="SAM" id="MobiDB-lite"/>
    </source>
</evidence>
<evidence type="ECO:0000256" key="1">
    <source>
        <dbReference type="ARBA" id="ARBA00006865"/>
    </source>
</evidence>
<proteinExistence type="inferred from homology"/>
<dbReference type="Gene3D" id="2.60.40.2140">
    <property type="entry name" value="Beta-1,3-glucan-recognition protein, N-terminal domain"/>
    <property type="match status" value="1"/>
</dbReference>
<feature type="region of interest" description="Disordered" evidence="5">
    <location>
        <begin position="105"/>
        <end position="151"/>
    </location>
</feature>
<feature type="domain" description="CBM39" evidence="7">
    <location>
        <begin position="2"/>
        <end position="103"/>
    </location>
</feature>
<dbReference type="InterPro" id="IPR050546">
    <property type="entry name" value="Glycosyl_Hydrlase_16"/>
</dbReference>
<dbReference type="InterPro" id="IPR000757">
    <property type="entry name" value="Beta-glucanase-like"/>
</dbReference>
<comment type="similarity">
    <text evidence="2">Belongs to the insect beta-1,3-glucan binding protein family.</text>
</comment>
<keyword evidence="3" id="KW-0399">Innate immunity</keyword>
<dbReference type="SUPFAM" id="SSF49899">
    <property type="entry name" value="Concanavalin A-like lectins/glucanases"/>
    <property type="match status" value="1"/>
</dbReference>
<evidence type="ECO:0000259" key="7">
    <source>
        <dbReference type="PROSITE" id="PS51969"/>
    </source>
</evidence>
<feature type="domain" description="GH16" evidence="6">
    <location>
        <begin position="133"/>
        <end position="481"/>
    </location>
</feature>
<evidence type="ECO:0000313" key="9">
    <source>
        <dbReference type="Proteomes" id="UP001634394"/>
    </source>
</evidence>
<dbReference type="PANTHER" id="PTHR10963:SF55">
    <property type="entry name" value="GLYCOSIDE HYDROLASE FAMILY 16 PROTEIN"/>
    <property type="match status" value="1"/>
</dbReference>
<dbReference type="CDD" id="cd08024">
    <property type="entry name" value="GH16_CCF"/>
    <property type="match status" value="1"/>
</dbReference>
<keyword evidence="4" id="KW-0391">Immunity</keyword>
<comment type="similarity">
    <text evidence="1">Belongs to the glycosyl hydrolase 16 family.</text>
</comment>
<dbReference type="PROSITE" id="PS51969">
    <property type="entry name" value="CBM39"/>
    <property type="match status" value="1"/>
</dbReference>
<dbReference type="InterPro" id="IPR013320">
    <property type="entry name" value="ConA-like_dom_sf"/>
</dbReference>
<dbReference type="PROSITE" id="PS51762">
    <property type="entry name" value="GH16_2"/>
    <property type="match status" value="1"/>
</dbReference>